<reference evidence="3" key="1">
    <citation type="submission" date="2025-08" db="UniProtKB">
        <authorList>
            <consortium name="RefSeq"/>
        </authorList>
    </citation>
    <scope>IDENTIFICATION</scope>
    <source>
        <tissue evidence="3">Kidney</tissue>
    </source>
</reference>
<feature type="non-terminal residue" evidence="3">
    <location>
        <position position="1"/>
    </location>
</feature>
<dbReference type="RefSeq" id="XP_011385225.1">
    <property type="nucleotide sequence ID" value="XM_011386923.1"/>
</dbReference>
<keyword evidence="3" id="KW-0969">Cilium</keyword>
<name>A0A6P3RPV1_PTEVA</name>
<dbReference type="GeneID" id="105310818"/>
<accession>A0A6P3RPV1</accession>
<dbReference type="PANTHER" id="PTHR21683">
    <property type="entry name" value="COILED-COIL DOMAIN-CONTAINING PROTEIN 42 LIKE-2-LIKE-RELATED"/>
    <property type="match status" value="1"/>
</dbReference>
<protein>
    <submittedName>
        <fullName evidence="3">Cilia- and flagella-associated protein 73</fullName>
    </submittedName>
</protein>
<dbReference type="KEGG" id="pvp:105310818"/>
<keyword evidence="2" id="KW-1185">Reference proteome</keyword>
<evidence type="ECO:0000256" key="1">
    <source>
        <dbReference type="SAM" id="Coils"/>
    </source>
</evidence>
<evidence type="ECO:0000313" key="2">
    <source>
        <dbReference type="Proteomes" id="UP000515202"/>
    </source>
</evidence>
<keyword evidence="3" id="KW-0282">Flagellum</keyword>
<dbReference type="Proteomes" id="UP000515202">
    <property type="component" value="Unplaced"/>
</dbReference>
<dbReference type="CTD" id="387885"/>
<evidence type="ECO:0000313" key="3">
    <source>
        <dbReference type="RefSeq" id="XP_011385225.1"/>
    </source>
</evidence>
<dbReference type="AlphaFoldDB" id="A0A6P3RPV1"/>
<gene>
    <name evidence="3" type="primary">CFAP73</name>
</gene>
<feature type="non-terminal residue" evidence="3">
    <location>
        <position position="165"/>
    </location>
</feature>
<keyword evidence="1" id="KW-0175">Coiled coil</keyword>
<dbReference type="OrthoDB" id="10264298at2759"/>
<organism evidence="2 3">
    <name type="scientific">Pteropus vampyrus</name>
    <name type="common">Large flying fox</name>
    <dbReference type="NCBI Taxonomy" id="132908"/>
    <lineage>
        <taxon>Eukaryota</taxon>
        <taxon>Metazoa</taxon>
        <taxon>Chordata</taxon>
        <taxon>Craniata</taxon>
        <taxon>Vertebrata</taxon>
        <taxon>Euteleostomi</taxon>
        <taxon>Mammalia</taxon>
        <taxon>Eutheria</taxon>
        <taxon>Laurasiatheria</taxon>
        <taxon>Chiroptera</taxon>
        <taxon>Yinpterochiroptera</taxon>
        <taxon>Pteropodoidea</taxon>
        <taxon>Pteropodidae</taxon>
        <taxon>Pteropodinae</taxon>
        <taxon>Pteropus</taxon>
    </lineage>
</organism>
<keyword evidence="3" id="KW-0966">Cell projection</keyword>
<feature type="coiled-coil region" evidence="1">
    <location>
        <begin position="60"/>
        <end position="115"/>
    </location>
</feature>
<dbReference type="InterPro" id="IPR051147">
    <property type="entry name" value="CFAP_domain-containing"/>
</dbReference>
<sequence>LSKKTQERNADNCPPVLRLLEKRQELADVDQRLRAQKEFQDVSELVARFDALANTQAAMRLTERQQLRQVEEERARLQRLRDTWRDELLRLRQRRAQLLERLEAARERTLQWESKWVQIQNTAAEKTLLLGRSRMSALNLFQLVCQHQRQPPALDIEDTEGQLEQ</sequence>
<proteinExistence type="predicted"/>
<dbReference type="PANTHER" id="PTHR21683:SF9">
    <property type="entry name" value="CILIA- AND FLAGELLA-ASSOCIATED PROTEIN 73"/>
    <property type="match status" value="1"/>
</dbReference>